<protein>
    <submittedName>
        <fullName evidence="3">Spindle assembly</fullName>
    </submittedName>
</protein>
<keyword evidence="4" id="KW-1185">Reference proteome</keyword>
<organism evidence="3 4">
    <name type="scientific">Desmophyllum pertusum</name>
    <dbReference type="NCBI Taxonomy" id="174260"/>
    <lineage>
        <taxon>Eukaryota</taxon>
        <taxon>Metazoa</taxon>
        <taxon>Cnidaria</taxon>
        <taxon>Anthozoa</taxon>
        <taxon>Hexacorallia</taxon>
        <taxon>Scleractinia</taxon>
        <taxon>Caryophylliina</taxon>
        <taxon>Caryophylliidae</taxon>
        <taxon>Desmophyllum</taxon>
    </lineage>
</organism>
<keyword evidence="1" id="KW-0175">Coiled coil</keyword>
<reference evidence="3" key="1">
    <citation type="submission" date="2023-01" db="EMBL/GenBank/DDBJ databases">
        <title>Genome assembly of the deep-sea coral Lophelia pertusa.</title>
        <authorList>
            <person name="Herrera S."/>
            <person name="Cordes E."/>
        </authorList>
    </citation>
    <scope>NUCLEOTIDE SEQUENCE</scope>
    <source>
        <strain evidence="3">USNM1676648</strain>
        <tissue evidence="3">Polyp</tissue>
    </source>
</reference>
<dbReference type="GO" id="GO:0070652">
    <property type="term" value="C:HAUS complex"/>
    <property type="evidence" value="ECO:0007669"/>
    <property type="project" value="InterPro"/>
</dbReference>
<sequence>MEGEYDLAKQLRSWALDEMRFRPQGRHINTPLPTKEDFKMLCRGAMVDVWKYVLQHVRSTKTVQKICGNLKLQKLIHEQAAQTDRDKPDDGERENVKEKHTQLTKELLEVRSKVHHLEKEIKASQKEILEAEETYSEVGQHISDLAKRNALLSAHSKQCKLLAELYMGLAKQINDKITVCRDVARKKSIDPTYYTSQGIITGSSQTFTAMEGRSTPTGLESACTRSVRESCERIGSFLHEVCKADEETGRVDDSSQRKIKDGLWTGVENILSQHLAKDVLTSLSRIAQDSAVSLRELSVRIDLKKDAQELKFKYENSGKLTDTSLPPSLLHSVHQLIEESQAAHFQRFIESEKGLNEAWRSRQRLQTLQQQLEADLVSSYQDYPGNIELARILLHNEWSLTASKASLKYIKMALAELANSRNERQRAKEMLLMKHKKIEDFEKLAQTKQSLIQALVKQNSNARARVEKQKHELLQYIQQKICSHEAHVVAMAKQLHNSVAQEVDKFAALPLDQFHYSGVDGARRVPVSELSINRLENLSTSPGGGTIRTVLDSLDFPTYKAPEELLSTTMKLKEKVDDTRSLARSRDVAVSEVDGDRSCERMVAHLNGLRREVTEQDRAQLDYIMPLIQNGLNKTTRALSDCISVKDIVSSWWEQPAQFVTPWVKLDDMNMRQWTDQWTLSATRLRQLQMSH</sequence>
<accession>A0A9X0D371</accession>
<feature type="region of interest" description="Disordered" evidence="2">
    <location>
        <begin position="79"/>
        <end position="101"/>
    </location>
</feature>
<dbReference type="GO" id="GO:0007098">
    <property type="term" value="P:centrosome cycle"/>
    <property type="evidence" value="ECO:0007669"/>
    <property type="project" value="TreeGrafter"/>
</dbReference>
<dbReference type="GO" id="GO:0051225">
    <property type="term" value="P:spindle assembly"/>
    <property type="evidence" value="ECO:0007669"/>
    <property type="project" value="InterPro"/>
</dbReference>
<dbReference type="GO" id="GO:0005813">
    <property type="term" value="C:centrosome"/>
    <property type="evidence" value="ECO:0007669"/>
    <property type="project" value="TreeGrafter"/>
</dbReference>
<dbReference type="PANTHER" id="PTHR28588:SF1">
    <property type="entry name" value="HAUS AUGMIN-LIKE COMPLEX SUBUNIT 5"/>
    <property type="match status" value="1"/>
</dbReference>
<evidence type="ECO:0000256" key="1">
    <source>
        <dbReference type="SAM" id="Coils"/>
    </source>
</evidence>
<evidence type="ECO:0000313" key="3">
    <source>
        <dbReference type="EMBL" id="KAJ7385200.1"/>
    </source>
</evidence>
<feature type="coiled-coil region" evidence="1">
    <location>
        <begin position="410"/>
        <end position="479"/>
    </location>
</feature>
<evidence type="ECO:0000313" key="4">
    <source>
        <dbReference type="Proteomes" id="UP001163046"/>
    </source>
</evidence>
<dbReference type="PANTHER" id="PTHR28588">
    <property type="entry name" value="HAUS AUGMIN-LIKE COMPLEX SUBUNIT 5"/>
    <property type="match status" value="1"/>
</dbReference>
<name>A0A9X0D371_9CNID</name>
<dbReference type="Proteomes" id="UP001163046">
    <property type="component" value="Unassembled WGS sequence"/>
</dbReference>
<dbReference type="AlphaFoldDB" id="A0A9X0D371"/>
<evidence type="ECO:0000256" key="2">
    <source>
        <dbReference type="SAM" id="MobiDB-lite"/>
    </source>
</evidence>
<dbReference type="EMBL" id="MU825882">
    <property type="protein sequence ID" value="KAJ7385200.1"/>
    <property type="molecule type" value="Genomic_DNA"/>
</dbReference>
<dbReference type="OrthoDB" id="2019614at2759"/>
<gene>
    <name evidence="3" type="primary">HAUS5</name>
    <name evidence="3" type="ORF">OS493_017578</name>
</gene>
<feature type="compositionally biased region" description="Basic and acidic residues" evidence="2">
    <location>
        <begin position="83"/>
        <end position="101"/>
    </location>
</feature>
<proteinExistence type="predicted"/>
<comment type="caution">
    <text evidence="3">The sequence shown here is derived from an EMBL/GenBank/DDBJ whole genome shotgun (WGS) entry which is preliminary data.</text>
</comment>
<dbReference type="Pfam" id="PF14817">
    <property type="entry name" value="HAUS5"/>
    <property type="match status" value="1"/>
</dbReference>
<dbReference type="InterPro" id="IPR029131">
    <property type="entry name" value="HAUS5"/>
</dbReference>